<protein>
    <submittedName>
        <fullName evidence="1">Uncharacterized protein</fullName>
    </submittedName>
</protein>
<organism evidence="1 2">
    <name type="scientific">Polarella glacialis</name>
    <name type="common">Dinoflagellate</name>
    <dbReference type="NCBI Taxonomy" id="89957"/>
    <lineage>
        <taxon>Eukaryota</taxon>
        <taxon>Sar</taxon>
        <taxon>Alveolata</taxon>
        <taxon>Dinophyceae</taxon>
        <taxon>Suessiales</taxon>
        <taxon>Suessiaceae</taxon>
        <taxon>Polarella</taxon>
    </lineage>
</organism>
<keyword evidence="2" id="KW-1185">Reference proteome</keyword>
<dbReference type="AlphaFoldDB" id="A0A813E6F1"/>
<dbReference type="OMA" id="GDNRSYV"/>
<accession>A0A813E6F1</accession>
<comment type="caution">
    <text evidence="1">The sequence shown here is derived from an EMBL/GenBank/DDBJ whole genome shotgun (WGS) entry which is preliminary data.</text>
</comment>
<dbReference type="OrthoDB" id="406888at2759"/>
<evidence type="ECO:0000313" key="1">
    <source>
        <dbReference type="EMBL" id="CAE8596650.1"/>
    </source>
</evidence>
<dbReference type="Proteomes" id="UP000654075">
    <property type="component" value="Unassembled WGS sequence"/>
</dbReference>
<evidence type="ECO:0000313" key="2">
    <source>
        <dbReference type="Proteomes" id="UP000654075"/>
    </source>
</evidence>
<gene>
    <name evidence="1" type="ORF">PGLA1383_LOCUS15111</name>
</gene>
<proteinExistence type="predicted"/>
<name>A0A813E6F1_POLGL</name>
<sequence length="160" mass="18790">MWATQGIYPTADGWCPPAWPTNEDVLRLEEEHLVLGPKRSLVRRTAIVKKRNIDAVVSPDYMARHRYSLQVWPLRESSRLSGRGDNRSYVCWVYYEPQDEQVVFRAWNSVDVQLRDSEREVVDPDTAIKNEQVTLRSKEQVCHFSIYEWDALKEGEEPRP</sequence>
<reference evidence="1" key="1">
    <citation type="submission" date="2021-02" db="EMBL/GenBank/DDBJ databases">
        <authorList>
            <person name="Dougan E. K."/>
            <person name="Rhodes N."/>
            <person name="Thang M."/>
            <person name="Chan C."/>
        </authorList>
    </citation>
    <scope>NUCLEOTIDE SEQUENCE</scope>
</reference>
<dbReference type="EMBL" id="CAJNNV010008788">
    <property type="protein sequence ID" value="CAE8596650.1"/>
    <property type="molecule type" value="Genomic_DNA"/>
</dbReference>